<reference evidence="7" key="1">
    <citation type="journal article" date="2019" name="Int. J. Syst. Evol. Microbiol.">
        <title>The Global Catalogue of Microorganisms (GCM) 10K type strain sequencing project: providing services to taxonomists for standard genome sequencing and annotation.</title>
        <authorList>
            <consortium name="The Broad Institute Genomics Platform"/>
            <consortium name="The Broad Institute Genome Sequencing Center for Infectious Disease"/>
            <person name="Wu L."/>
            <person name="Ma J."/>
        </authorList>
    </citation>
    <scope>NUCLEOTIDE SEQUENCE [LARGE SCALE GENOMIC DNA]</scope>
    <source>
        <strain evidence="7">KCTC 42087</strain>
    </source>
</reference>
<keyword evidence="3 5" id="KW-1133">Transmembrane helix</keyword>
<keyword evidence="4 5" id="KW-0472">Membrane</keyword>
<comment type="caution">
    <text evidence="6">The sequence shown here is derived from an EMBL/GenBank/DDBJ whole genome shotgun (WGS) entry which is preliminary data.</text>
</comment>
<evidence type="ECO:0000256" key="1">
    <source>
        <dbReference type="ARBA" id="ARBA00004141"/>
    </source>
</evidence>
<dbReference type="Pfam" id="PF25129">
    <property type="entry name" value="Pyr4-TMTC"/>
    <property type="match status" value="1"/>
</dbReference>
<evidence type="ECO:0000256" key="5">
    <source>
        <dbReference type="SAM" id="Phobius"/>
    </source>
</evidence>
<protein>
    <submittedName>
        <fullName evidence="6">Uncharacterized protein</fullName>
    </submittedName>
</protein>
<organism evidence="6 7">
    <name type="scientific">Actinomadura rugatobispora</name>
    <dbReference type="NCBI Taxonomy" id="1994"/>
    <lineage>
        <taxon>Bacteria</taxon>
        <taxon>Bacillati</taxon>
        <taxon>Actinomycetota</taxon>
        <taxon>Actinomycetes</taxon>
        <taxon>Streptosporangiales</taxon>
        <taxon>Thermomonosporaceae</taxon>
        <taxon>Actinomadura</taxon>
    </lineage>
</organism>
<feature type="transmembrane region" description="Helical" evidence="5">
    <location>
        <begin position="62"/>
        <end position="85"/>
    </location>
</feature>
<feature type="transmembrane region" description="Helical" evidence="5">
    <location>
        <begin position="30"/>
        <end position="50"/>
    </location>
</feature>
<dbReference type="PANTHER" id="PTHR42038:SF2">
    <property type="entry name" value="TERPENE CYCLASE AUSL"/>
    <property type="match status" value="1"/>
</dbReference>
<dbReference type="PANTHER" id="PTHR42038">
    <property type="match status" value="1"/>
</dbReference>
<dbReference type="RefSeq" id="WP_378279402.1">
    <property type="nucleotide sequence ID" value="NZ_JBHSON010000002.1"/>
</dbReference>
<sequence>MTGIIIQSLAGVMWTLAYILIILRSRRDRIYGMPLVALCANLTWEFYYTLVELPPHDDPTKLAAQFVVNFVWLVFDLVILVQVLRYGPRQFGWLSPATFYGLFALTLAITGPTIVLLNKEFDDIYGVRASFVQNLAMSALFLVMLNARRSDAGQSVGIAVCKMTGTALAALGVYLYPPAPVYDESVLLPFLYLAILALDLVYTVMLVRIRRARAARDEASPATEAVPA</sequence>
<feature type="transmembrane region" description="Helical" evidence="5">
    <location>
        <begin position="188"/>
        <end position="207"/>
    </location>
</feature>
<comment type="subcellular location">
    <subcellularLocation>
        <location evidence="1">Membrane</location>
        <topology evidence="1">Multi-pass membrane protein</topology>
    </subcellularLocation>
</comment>
<evidence type="ECO:0000313" key="7">
    <source>
        <dbReference type="Proteomes" id="UP001596074"/>
    </source>
</evidence>
<keyword evidence="2 5" id="KW-0812">Transmembrane</keyword>
<feature type="transmembrane region" description="Helical" evidence="5">
    <location>
        <begin position="156"/>
        <end position="176"/>
    </location>
</feature>
<dbReference type="EMBL" id="JBHSON010000002">
    <property type="protein sequence ID" value="MFC5744331.1"/>
    <property type="molecule type" value="Genomic_DNA"/>
</dbReference>
<feature type="transmembrane region" description="Helical" evidence="5">
    <location>
        <begin position="6"/>
        <end position="23"/>
    </location>
</feature>
<keyword evidence="7" id="KW-1185">Reference proteome</keyword>
<feature type="transmembrane region" description="Helical" evidence="5">
    <location>
        <begin position="97"/>
        <end position="118"/>
    </location>
</feature>
<evidence type="ECO:0000256" key="4">
    <source>
        <dbReference type="ARBA" id="ARBA00023136"/>
    </source>
</evidence>
<evidence type="ECO:0000256" key="3">
    <source>
        <dbReference type="ARBA" id="ARBA00022989"/>
    </source>
</evidence>
<proteinExistence type="predicted"/>
<evidence type="ECO:0000256" key="2">
    <source>
        <dbReference type="ARBA" id="ARBA00022692"/>
    </source>
</evidence>
<name>A0ABW0ZMA8_9ACTN</name>
<dbReference type="InterPro" id="IPR039020">
    <property type="entry name" value="PaxB-like"/>
</dbReference>
<feature type="transmembrane region" description="Helical" evidence="5">
    <location>
        <begin position="124"/>
        <end position="144"/>
    </location>
</feature>
<gene>
    <name evidence="6" type="ORF">ACFPZN_01750</name>
</gene>
<evidence type="ECO:0000313" key="6">
    <source>
        <dbReference type="EMBL" id="MFC5744331.1"/>
    </source>
</evidence>
<accession>A0ABW0ZMA8</accession>
<dbReference type="Proteomes" id="UP001596074">
    <property type="component" value="Unassembled WGS sequence"/>
</dbReference>